<name>A0ACC8ENS0_9PEZI</name>
<sequence>MSFTFIIHKINETFDKLVKGVSVFVERTENTFQVFNQRITEVEQRPVIDEAYIEKLVRKILAEERLMEQRKDSAEPQVEIPALSNPKQEDTIDSLEGHNPFVWSAFDGFSSSTLLPIDFSVDPIAPDSTPSESWNIDWGKLCGGCENWSSHDRELGEDHEKGNFLDSPSPYSDHIAHQSGYSETGCSPNLLS</sequence>
<organism evidence="1 2">
    <name type="scientific">Cenococcum geophilum 1.58</name>
    <dbReference type="NCBI Taxonomy" id="794803"/>
    <lineage>
        <taxon>Eukaryota</taxon>
        <taxon>Fungi</taxon>
        <taxon>Dikarya</taxon>
        <taxon>Ascomycota</taxon>
        <taxon>Pezizomycotina</taxon>
        <taxon>Dothideomycetes</taxon>
        <taxon>Pleosporomycetidae</taxon>
        <taxon>Gloniales</taxon>
        <taxon>Gloniaceae</taxon>
        <taxon>Cenococcum</taxon>
    </lineage>
</organism>
<protein>
    <submittedName>
        <fullName evidence="1">Uncharacterized protein</fullName>
    </submittedName>
</protein>
<dbReference type="Proteomes" id="UP000250078">
    <property type="component" value="Unassembled WGS sequence"/>
</dbReference>
<accession>A0ACC8ENS0</accession>
<evidence type="ECO:0000313" key="2">
    <source>
        <dbReference type="Proteomes" id="UP000250078"/>
    </source>
</evidence>
<dbReference type="EMBL" id="KV748252">
    <property type="protein sequence ID" value="OCK87975.1"/>
    <property type="molecule type" value="Genomic_DNA"/>
</dbReference>
<proteinExistence type="predicted"/>
<evidence type="ECO:0000313" key="1">
    <source>
        <dbReference type="EMBL" id="OCK87975.1"/>
    </source>
</evidence>
<reference evidence="1 2" key="1">
    <citation type="journal article" date="2016" name="Nat. Commun.">
        <title>Ectomycorrhizal ecology is imprinted in the genome of the dominant symbiotic fungus Cenococcum geophilum.</title>
        <authorList>
            <consortium name="DOE Joint Genome Institute"/>
            <person name="Peter M."/>
            <person name="Kohler A."/>
            <person name="Ohm R.A."/>
            <person name="Kuo A."/>
            <person name="Krutzmann J."/>
            <person name="Morin E."/>
            <person name="Arend M."/>
            <person name="Barry K.W."/>
            <person name="Binder M."/>
            <person name="Choi C."/>
            <person name="Clum A."/>
            <person name="Copeland A."/>
            <person name="Grisel N."/>
            <person name="Haridas S."/>
            <person name="Kipfer T."/>
            <person name="LaButti K."/>
            <person name="Lindquist E."/>
            <person name="Lipzen A."/>
            <person name="Maire R."/>
            <person name="Meier B."/>
            <person name="Mihaltcheva S."/>
            <person name="Molinier V."/>
            <person name="Murat C."/>
            <person name="Poggeler S."/>
            <person name="Quandt C.A."/>
            <person name="Sperisen C."/>
            <person name="Tritt A."/>
            <person name="Tisserant E."/>
            <person name="Crous P.W."/>
            <person name="Henrissat B."/>
            <person name="Nehls U."/>
            <person name="Egli S."/>
            <person name="Spatafora J.W."/>
            <person name="Grigoriev I.V."/>
            <person name="Martin F.M."/>
        </authorList>
    </citation>
    <scope>NUCLEOTIDE SEQUENCE [LARGE SCALE GENOMIC DNA]</scope>
    <source>
        <strain evidence="1 2">1.58</strain>
    </source>
</reference>
<gene>
    <name evidence="1" type="ORF">K441DRAFT_591688</name>
</gene>
<keyword evidence="2" id="KW-1185">Reference proteome</keyword>